<evidence type="ECO:0000313" key="2">
    <source>
        <dbReference type="EMBL" id="EEG25903.1"/>
    </source>
</evidence>
<reference evidence="2 3" key="1">
    <citation type="submission" date="2009-01" db="EMBL/GenBank/DDBJ databases">
        <authorList>
            <person name="Fulton L."/>
            <person name="Clifton S."/>
            <person name="Chinwalla A.T."/>
            <person name="Mitreva M."/>
            <person name="Sodergren E."/>
            <person name="Weinstock G."/>
            <person name="Clifton S."/>
            <person name="Dooling D.J."/>
            <person name="Fulton B."/>
            <person name="Minx P."/>
            <person name="Pepin K.H."/>
            <person name="Johnson M."/>
            <person name="Bhonagiri V."/>
            <person name="Nash W.E."/>
            <person name="Mardis E.R."/>
            <person name="Wilson R.K."/>
        </authorList>
    </citation>
    <scope>NUCLEOTIDE SEQUENCE [LARGE SCALE GENOMIC DNA]</scope>
    <source>
        <strain evidence="2 3">ATCC 33806</strain>
    </source>
</reference>
<dbReference type="AlphaFoldDB" id="C0E6H8"/>
<feature type="region of interest" description="Disordered" evidence="1">
    <location>
        <begin position="1"/>
        <end position="26"/>
    </location>
</feature>
<sequence>MVNHNKTLEGLHMTDQNDQSENNPSISGRVERIIPTSGEDVVQPLSADRIAAYLKAKELMFNRDDDGDVFINFDGNGFVLLATGEKREILVVRGAWQVTAPIEMRDRLVDLCNDWNRDKLWPKTYVTVDDAGAVRVRTELNIDMEYGASDLQLKQSLDCGIATSMSFFESLDKKFPDTRFAQ</sequence>
<dbReference type="InterPro" id="IPR019660">
    <property type="entry name" value="Put_sensory_transdc_reg_YbjN"/>
</dbReference>
<proteinExistence type="predicted"/>
<comment type="caution">
    <text evidence="2">The sequence shown here is derived from an EMBL/GenBank/DDBJ whole genome shotgun (WGS) entry which is preliminary data.</text>
</comment>
<evidence type="ECO:0000313" key="3">
    <source>
        <dbReference type="Proteomes" id="UP000006247"/>
    </source>
</evidence>
<dbReference type="EMBL" id="ACEB01000043">
    <property type="protein sequence ID" value="EEG25903.1"/>
    <property type="molecule type" value="Genomic_DNA"/>
</dbReference>
<organism evidence="2 3">
    <name type="scientific">Corynebacterium matruchotii ATCC 33806</name>
    <dbReference type="NCBI Taxonomy" id="566549"/>
    <lineage>
        <taxon>Bacteria</taxon>
        <taxon>Bacillati</taxon>
        <taxon>Actinomycetota</taxon>
        <taxon>Actinomycetes</taxon>
        <taxon>Mycobacteriales</taxon>
        <taxon>Corynebacteriaceae</taxon>
        <taxon>Corynebacterium</taxon>
    </lineage>
</organism>
<feature type="compositionally biased region" description="Polar residues" evidence="1">
    <location>
        <begin position="14"/>
        <end position="26"/>
    </location>
</feature>
<name>C0E6H8_9CORY</name>
<dbReference type="Proteomes" id="UP000006247">
    <property type="component" value="Unassembled WGS sequence"/>
</dbReference>
<evidence type="ECO:0008006" key="4">
    <source>
        <dbReference type="Google" id="ProtNLM"/>
    </source>
</evidence>
<accession>C0E6H8</accession>
<dbReference type="HOGENOM" id="CLU_108795_0_0_11"/>
<dbReference type="Pfam" id="PF10722">
    <property type="entry name" value="YbjN"/>
    <property type="match status" value="1"/>
</dbReference>
<gene>
    <name evidence="2" type="ORF">CORMATOL_02611</name>
</gene>
<evidence type="ECO:0000256" key="1">
    <source>
        <dbReference type="SAM" id="MobiDB-lite"/>
    </source>
</evidence>
<protein>
    <recommendedName>
        <fullName evidence="4">Bacterial sensory transduction regulator</fullName>
    </recommendedName>
</protein>